<accession>A0A3G5A8G3</accession>
<gene>
    <name evidence="1" type="ORF">Homavirus7_9</name>
</gene>
<organism evidence="1">
    <name type="scientific">Homavirus sp</name>
    <dbReference type="NCBI Taxonomy" id="2487769"/>
    <lineage>
        <taxon>Viruses</taxon>
        <taxon>Varidnaviria</taxon>
        <taxon>Bamfordvirae</taxon>
        <taxon>Nucleocytoviricota</taxon>
        <taxon>Megaviricetes</taxon>
        <taxon>Imitervirales</taxon>
        <taxon>Mimiviridae</taxon>
        <taxon>Klosneuvirinae</taxon>
    </lineage>
</organism>
<sequence>MDFQFFDNIFGSKNCKLTGIYLDFFYSIYAYI</sequence>
<protein>
    <submittedName>
        <fullName evidence="1">Uncharacterized protein</fullName>
    </submittedName>
</protein>
<evidence type="ECO:0000313" key="1">
    <source>
        <dbReference type="EMBL" id="AYV82103.1"/>
    </source>
</evidence>
<name>A0A3G5A8G3_9VIRU</name>
<proteinExistence type="predicted"/>
<reference evidence="1" key="1">
    <citation type="submission" date="2018-10" db="EMBL/GenBank/DDBJ databases">
        <title>Hidden diversity of soil giant viruses.</title>
        <authorList>
            <person name="Schulz F."/>
            <person name="Alteio L."/>
            <person name="Goudeau D."/>
            <person name="Ryan E.M."/>
            <person name="Malmstrom R.R."/>
            <person name="Blanchard J."/>
            <person name="Woyke T."/>
        </authorList>
    </citation>
    <scope>NUCLEOTIDE SEQUENCE</scope>
    <source>
        <strain evidence="1">HOV1</strain>
    </source>
</reference>
<dbReference type="EMBL" id="MK072338">
    <property type="protein sequence ID" value="AYV82103.1"/>
    <property type="molecule type" value="Genomic_DNA"/>
</dbReference>